<feature type="compositionally biased region" description="Polar residues" evidence="1">
    <location>
        <begin position="25"/>
        <end position="45"/>
    </location>
</feature>
<feature type="region of interest" description="Disordered" evidence="1">
    <location>
        <begin position="809"/>
        <end position="837"/>
    </location>
</feature>
<dbReference type="InterPro" id="IPR024260">
    <property type="entry name" value="Vac7"/>
</dbReference>
<feature type="region of interest" description="Disordered" evidence="1">
    <location>
        <begin position="366"/>
        <end position="413"/>
    </location>
</feature>
<feature type="region of interest" description="Disordered" evidence="1">
    <location>
        <begin position="1"/>
        <end position="343"/>
    </location>
</feature>
<gene>
    <name evidence="2" type="ORF">QBC35DRAFT_213212</name>
</gene>
<feature type="region of interest" description="Disordered" evidence="1">
    <location>
        <begin position="665"/>
        <end position="712"/>
    </location>
</feature>
<feature type="compositionally biased region" description="Low complexity" evidence="1">
    <location>
        <begin position="119"/>
        <end position="145"/>
    </location>
</feature>
<protein>
    <submittedName>
        <fullName evidence="2">Vacuolar segregation subunit 7-domain-containing protein</fullName>
    </submittedName>
</protein>
<dbReference type="AlphaFoldDB" id="A0AAN7AI27"/>
<feature type="region of interest" description="Disordered" evidence="1">
    <location>
        <begin position="576"/>
        <end position="652"/>
    </location>
</feature>
<feature type="compositionally biased region" description="Acidic residues" evidence="1">
    <location>
        <begin position="669"/>
        <end position="681"/>
    </location>
</feature>
<feature type="compositionally biased region" description="Basic residues" evidence="1">
    <location>
        <begin position="597"/>
        <end position="606"/>
    </location>
</feature>
<dbReference type="EMBL" id="MU864393">
    <property type="protein sequence ID" value="KAK4188033.1"/>
    <property type="molecule type" value="Genomic_DNA"/>
</dbReference>
<keyword evidence="3" id="KW-1185">Reference proteome</keyword>
<dbReference type="GO" id="GO:0000011">
    <property type="term" value="P:vacuole inheritance"/>
    <property type="evidence" value="ECO:0007669"/>
    <property type="project" value="TreeGrafter"/>
</dbReference>
<feature type="compositionally biased region" description="Polar residues" evidence="1">
    <location>
        <begin position="366"/>
        <end position="379"/>
    </location>
</feature>
<evidence type="ECO:0000313" key="3">
    <source>
        <dbReference type="Proteomes" id="UP001302126"/>
    </source>
</evidence>
<feature type="compositionally biased region" description="Polar residues" evidence="1">
    <location>
        <begin position="80"/>
        <end position="106"/>
    </location>
</feature>
<organism evidence="2 3">
    <name type="scientific">Podospora australis</name>
    <dbReference type="NCBI Taxonomy" id="1536484"/>
    <lineage>
        <taxon>Eukaryota</taxon>
        <taxon>Fungi</taxon>
        <taxon>Dikarya</taxon>
        <taxon>Ascomycota</taxon>
        <taxon>Pezizomycotina</taxon>
        <taxon>Sordariomycetes</taxon>
        <taxon>Sordariomycetidae</taxon>
        <taxon>Sordariales</taxon>
        <taxon>Podosporaceae</taxon>
        <taxon>Podospora</taxon>
    </lineage>
</organism>
<comment type="caution">
    <text evidence="2">The sequence shown here is derived from an EMBL/GenBank/DDBJ whole genome shotgun (WGS) entry which is preliminary data.</text>
</comment>
<feature type="compositionally biased region" description="Polar residues" evidence="1">
    <location>
        <begin position="317"/>
        <end position="327"/>
    </location>
</feature>
<feature type="compositionally biased region" description="Low complexity" evidence="1">
    <location>
        <begin position="1"/>
        <end position="16"/>
    </location>
</feature>
<feature type="compositionally biased region" description="Basic residues" evidence="1">
    <location>
        <begin position="384"/>
        <end position="393"/>
    </location>
</feature>
<dbReference type="GO" id="GO:1903778">
    <property type="term" value="P:protein localization to vacuolar membrane"/>
    <property type="evidence" value="ECO:0007669"/>
    <property type="project" value="TreeGrafter"/>
</dbReference>
<feature type="compositionally biased region" description="Low complexity" evidence="1">
    <location>
        <begin position="46"/>
        <end position="66"/>
    </location>
</feature>
<feature type="region of interest" description="Disordered" evidence="1">
    <location>
        <begin position="918"/>
        <end position="959"/>
    </location>
</feature>
<dbReference type="PANTHER" id="PTHR28258:SF1">
    <property type="entry name" value="VACUOLAR SEGREGATION PROTEIN 7"/>
    <property type="match status" value="1"/>
</dbReference>
<evidence type="ECO:0000256" key="1">
    <source>
        <dbReference type="SAM" id="MobiDB-lite"/>
    </source>
</evidence>
<sequence length="959" mass="102769">MDKSPSMPTTGPSSSSVASLHPTLSRESTASTATITPKTDSWPSKLTSQTSAVSAASSAAPSPLQSREPSPTRPLHRSNSRASSINAGTRSRKNSQQDLSPSRTAKQQQNNNPPVLPPTSTSAARTLSSSNTPTLLPSLSDPSSNAGAPPVKSPTSMEHLRESPRWPISPRLRSPPPILHRPNIAPGRRAEIETPLIALQRATPPQPQYQEPQSDTDTDDAHIPSGLRTPARGGGGSTSTLETVQEVSPLGSPRGPELSLEETMADGIMSETSQSDHVGLGLSNETIGRSSAVREDSGSESGSIKAERRGGNHPVPSLTTRRSSASVNRAGASKGKTGDGSLQSMTVETETVKSIPQAALVPGVGTQASSVSLRTKNSNETIRPKKKEKKPTRKQPSVTAVNGEKPYSVSPPTLRHHISMFSVFSQTEKRISPPESSCSSESVEEPLPHWLGPRRRGNSTHSVFNHHWSHMSNLLTRQRAASSKADIFEAKVASAVEEANSSDSEETFVYDSNPPDARERPPRFHSRTPSATSMASQIDRTGMRSIHTVLENAGPQMVVKKSMKFVNTYNSNVMESMNGEDDGKGTSRSNAGSARSTARHHHHFGRWGRNGGGNGHPSLFAEHSPFGNSINTAHGGSRHSSNPPSPRYAANRGLGLTSKRSTHLSAGYDLDDNTTGADDETTPLIQSSTIRSSRSGRGRRGASHSMRNLESQSYRAPPSVLNRFASCLVLTVMLLLVVSGAIGFMFATSQPLTDLELTAMSHVVASQQELMFDLTIRAHNPNIVVVSVDAADIEVFAQSPHALSDSEWWRHTHPGEVGPPPPRKGGEGDIPVLEASSDEETSPVIRLGSISTFDAPFSFEGSFFRSGISNATGGVRIRAPGNGTYGGPERWERIIEDEFLLVLKGVVKYTLPLSQRERSADVHFKKTIKPHSADDPVVDPTPTPTPEKPSGEDDDFTIS</sequence>
<name>A0AAN7AI27_9PEZI</name>
<feature type="region of interest" description="Disordered" evidence="1">
    <location>
        <begin position="498"/>
        <end position="536"/>
    </location>
</feature>
<feature type="compositionally biased region" description="Polar residues" evidence="1">
    <location>
        <begin position="626"/>
        <end position="642"/>
    </location>
</feature>
<dbReference type="GO" id="GO:0070772">
    <property type="term" value="C:PAS complex"/>
    <property type="evidence" value="ECO:0007669"/>
    <property type="project" value="TreeGrafter"/>
</dbReference>
<dbReference type="GO" id="GO:0000329">
    <property type="term" value="C:fungal-type vacuole membrane"/>
    <property type="evidence" value="ECO:0007669"/>
    <property type="project" value="TreeGrafter"/>
</dbReference>
<dbReference type="PANTHER" id="PTHR28258">
    <property type="entry name" value="VACUOLAR SEGREGATION PROTEIN 7"/>
    <property type="match status" value="1"/>
</dbReference>
<reference evidence="2" key="1">
    <citation type="journal article" date="2023" name="Mol. Phylogenet. Evol.">
        <title>Genome-scale phylogeny and comparative genomics of the fungal order Sordariales.</title>
        <authorList>
            <person name="Hensen N."/>
            <person name="Bonometti L."/>
            <person name="Westerberg I."/>
            <person name="Brannstrom I.O."/>
            <person name="Guillou S."/>
            <person name="Cros-Aarteil S."/>
            <person name="Calhoun S."/>
            <person name="Haridas S."/>
            <person name="Kuo A."/>
            <person name="Mondo S."/>
            <person name="Pangilinan J."/>
            <person name="Riley R."/>
            <person name="LaButti K."/>
            <person name="Andreopoulos B."/>
            <person name="Lipzen A."/>
            <person name="Chen C."/>
            <person name="Yan M."/>
            <person name="Daum C."/>
            <person name="Ng V."/>
            <person name="Clum A."/>
            <person name="Steindorff A."/>
            <person name="Ohm R.A."/>
            <person name="Martin F."/>
            <person name="Silar P."/>
            <person name="Natvig D.O."/>
            <person name="Lalanne C."/>
            <person name="Gautier V."/>
            <person name="Ament-Velasquez S.L."/>
            <person name="Kruys A."/>
            <person name="Hutchinson M.I."/>
            <person name="Powell A.J."/>
            <person name="Barry K."/>
            <person name="Miller A.N."/>
            <person name="Grigoriev I.V."/>
            <person name="Debuchy R."/>
            <person name="Gladieux P."/>
            <person name="Hiltunen Thoren M."/>
            <person name="Johannesson H."/>
        </authorList>
    </citation>
    <scope>NUCLEOTIDE SEQUENCE</scope>
    <source>
        <strain evidence="2">PSN309</strain>
    </source>
</reference>
<dbReference type="GO" id="GO:0010513">
    <property type="term" value="P:positive regulation of phosphatidylinositol biosynthetic process"/>
    <property type="evidence" value="ECO:0007669"/>
    <property type="project" value="TreeGrafter"/>
</dbReference>
<dbReference type="Pfam" id="PF12751">
    <property type="entry name" value="Vac7"/>
    <property type="match status" value="2"/>
</dbReference>
<feature type="region of interest" description="Disordered" evidence="1">
    <location>
        <begin position="431"/>
        <end position="454"/>
    </location>
</feature>
<accession>A0AAN7AI27</accession>
<evidence type="ECO:0000313" key="2">
    <source>
        <dbReference type="EMBL" id="KAK4188033.1"/>
    </source>
</evidence>
<dbReference type="Proteomes" id="UP001302126">
    <property type="component" value="Unassembled WGS sequence"/>
</dbReference>
<proteinExistence type="predicted"/>
<reference evidence="2" key="2">
    <citation type="submission" date="2023-05" db="EMBL/GenBank/DDBJ databases">
        <authorList>
            <consortium name="Lawrence Berkeley National Laboratory"/>
            <person name="Steindorff A."/>
            <person name="Hensen N."/>
            <person name="Bonometti L."/>
            <person name="Westerberg I."/>
            <person name="Brannstrom I.O."/>
            <person name="Guillou S."/>
            <person name="Cros-Aarteil S."/>
            <person name="Calhoun S."/>
            <person name="Haridas S."/>
            <person name="Kuo A."/>
            <person name="Mondo S."/>
            <person name="Pangilinan J."/>
            <person name="Riley R."/>
            <person name="Labutti K."/>
            <person name="Andreopoulos B."/>
            <person name="Lipzen A."/>
            <person name="Chen C."/>
            <person name="Yanf M."/>
            <person name="Daum C."/>
            <person name="Ng V."/>
            <person name="Clum A."/>
            <person name="Ohm R."/>
            <person name="Martin F."/>
            <person name="Silar P."/>
            <person name="Natvig D."/>
            <person name="Lalanne C."/>
            <person name="Gautier V."/>
            <person name="Ament-Velasquez S.L."/>
            <person name="Kruys A."/>
            <person name="Hutchinson M.I."/>
            <person name="Powell A.J."/>
            <person name="Barry K."/>
            <person name="Miller A.N."/>
            <person name="Grigoriev I.V."/>
            <person name="Debuchy R."/>
            <person name="Gladieux P."/>
            <person name="Thoren M.H."/>
            <person name="Johannesson H."/>
        </authorList>
    </citation>
    <scope>NUCLEOTIDE SEQUENCE</scope>
    <source>
        <strain evidence="2">PSN309</strain>
    </source>
</reference>
<feature type="compositionally biased region" description="Polar residues" evidence="1">
    <location>
        <begin position="586"/>
        <end position="596"/>
    </location>
</feature>
<feature type="compositionally biased region" description="Polar residues" evidence="1">
    <location>
        <begin position="527"/>
        <end position="536"/>
    </location>
</feature>